<dbReference type="Pfam" id="PF00077">
    <property type="entry name" value="RVP"/>
    <property type="match status" value="1"/>
</dbReference>
<feature type="compositionally biased region" description="Basic residues" evidence="2">
    <location>
        <begin position="262"/>
        <end position="272"/>
    </location>
</feature>
<sequence length="281" mass="31865">MPPKGAHQRTMYKSGGKVLYAMRKTGRVFSRLLPLPGKRREDRHALPKPAREPTGSTNPSKEHYPDQSRVSAEHFRPIALKPGEKRPLAEIGLGGIKIHALMDTGATASIVSQRIWDFIRENRLQTKHNPTPIRGSTLGNQVILSSGTVWVNVQENNRSYELPFHVMPAYANDMLLGVDNLAILGYQLQRRAESFNALDMEYDLETARREIKTWLKLDEEIVDFKRFHEGNPPEPDHEKPEREQIDRENPEPDLDETLGPRRVTRAMAKKAKLASAAEEPG</sequence>
<feature type="region of interest" description="Disordered" evidence="2">
    <location>
        <begin position="31"/>
        <end position="71"/>
    </location>
</feature>
<dbReference type="Proteomes" id="UP000786811">
    <property type="component" value="Unassembled WGS sequence"/>
</dbReference>
<reference evidence="4" key="1">
    <citation type="submission" date="2021-04" db="EMBL/GenBank/DDBJ databases">
        <authorList>
            <person name="Chebbi M.A.C M."/>
        </authorList>
    </citation>
    <scope>NUCLEOTIDE SEQUENCE</scope>
</reference>
<accession>A0A8J2HEY4</accession>
<feature type="region of interest" description="Disordered" evidence="2">
    <location>
        <begin position="226"/>
        <end position="281"/>
    </location>
</feature>
<dbReference type="OrthoDB" id="8057740at2759"/>
<evidence type="ECO:0000256" key="1">
    <source>
        <dbReference type="ARBA" id="ARBA00022801"/>
    </source>
</evidence>
<feature type="compositionally biased region" description="Basic and acidic residues" evidence="2">
    <location>
        <begin position="226"/>
        <end position="250"/>
    </location>
</feature>
<evidence type="ECO:0000313" key="5">
    <source>
        <dbReference type="Proteomes" id="UP000786811"/>
    </source>
</evidence>
<keyword evidence="5" id="KW-1185">Reference proteome</keyword>
<dbReference type="Gene3D" id="2.40.70.10">
    <property type="entry name" value="Acid Proteases"/>
    <property type="match status" value="1"/>
</dbReference>
<name>A0A8J2HEY4_COTCN</name>
<dbReference type="SUPFAM" id="SSF50630">
    <property type="entry name" value="Acid proteases"/>
    <property type="match status" value="1"/>
</dbReference>
<dbReference type="AlphaFoldDB" id="A0A8J2HEY4"/>
<proteinExistence type="predicted"/>
<feature type="compositionally biased region" description="Basic and acidic residues" evidence="2">
    <location>
        <begin position="60"/>
        <end position="71"/>
    </location>
</feature>
<protein>
    <recommendedName>
        <fullName evidence="3">Retropepsins domain-containing protein</fullName>
    </recommendedName>
</protein>
<dbReference type="GO" id="GO:0016787">
    <property type="term" value="F:hydrolase activity"/>
    <property type="evidence" value="ECO:0007669"/>
    <property type="project" value="UniProtKB-KW"/>
</dbReference>
<dbReference type="InterPro" id="IPR021109">
    <property type="entry name" value="Peptidase_aspartic_dom_sf"/>
</dbReference>
<comment type="caution">
    <text evidence="4">The sequence shown here is derived from an EMBL/GenBank/DDBJ whole genome shotgun (WGS) entry which is preliminary data.</text>
</comment>
<keyword evidence="1" id="KW-0378">Hydrolase</keyword>
<evidence type="ECO:0000256" key="2">
    <source>
        <dbReference type="SAM" id="MobiDB-lite"/>
    </source>
</evidence>
<organism evidence="4 5">
    <name type="scientific">Cotesia congregata</name>
    <name type="common">Parasitoid wasp</name>
    <name type="synonym">Apanteles congregatus</name>
    <dbReference type="NCBI Taxonomy" id="51543"/>
    <lineage>
        <taxon>Eukaryota</taxon>
        <taxon>Metazoa</taxon>
        <taxon>Ecdysozoa</taxon>
        <taxon>Arthropoda</taxon>
        <taxon>Hexapoda</taxon>
        <taxon>Insecta</taxon>
        <taxon>Pterygota</taxon>
        <taxon>Neoptera</taxon>
        <taxon>Endopterygota</taxon>
        <taxon>Hymenoptera</taxon>
        <taxon>Apocrita</taxon>
        <taxon>Ichneumonoidea</taxon>
        <taxon>Braconidae</taxon>
        <taxon>Microgastrinae</taxon>
        <taxon>Cotesia</taxon>
    </lineage>
</organism>
<gene>
    <name evidence="4" type="ORF">HICCMSTLAB_LOCUS6796</name>
</gene>
<dbReference type="InterPro" id="IPR018061">
    <property type="entry name" value="Retropepsins"/>
</dbReference>
<evidence type="ECO:0000313" key="4">
    <source>
        <dbReference type="EMBL" id="CAG5093406.1"/>
    </source>
</evidence>
<dbReference type="EMBL" id="CAJNRD030001120">
    <property type="protein sequence ID" value="CAG5093406.1"/>
    <property type="molecule type" value="Genomic_DNA"/>
</dbReference>
<feature type="domain" description="Retropepsins" evidence="3">
    <location>
        <begin position="84"/>
        <end position="188"/>
    </location>
</feature>
<dbReference type="CDD" id="cd00303">
    <property type="entry name" value="retropepsin_like"/>
    <property type="match status" value="1"/>
</dbReference>
<evidence type="ECO:0000259" key="3">
    <source>
        <dbReference type="Pfam" id="PF00077"/>
    </source>
</evidence>
<feature type="compositionally biased region" description="Basic and acidic residues" evidence="2">
    <location>
        <begin position="38"/>
        <end position="51"/>
    </location>
</feature>